<dbReference type="GO" id="GO:0009313">
    <property type="term" value="P:oligosaccharide catabolic process"/>
    <property type="evidence" value="ECO:0007669"/>
    <property type="project" value="TreeGrafter"/>
</dbReference>
<feature type="domain" description="Glycosyl hydrolase family 13 catalytic" evidence="2">
    <location>
        <begin position="14"/>
        <end position="398"/>
    </location>
</feature>
<evidence type="ECO:0000313" key="4">
    <source>
        <dbReference type="Proteomes" id="UP001224622"/>
    </source>
</evidence>
<gene>
    <name evidence="3" type="ORF">RDT67_04755</name>
</gene>
<dbReference type="Proteomes" id="UP001224622">
    <property type="component" value="Unassembled WGS sequence"/>
</dbReference>
<evidence type="ECO:0000259" key="2">
    <source>
        <dbReference type="SMART" id="SM00642"/>
    </source>
</evidence>
<dbReference type="Gene3D" id="3.90.400.10">
    <property type="entry name" value="Oligo-1,6-glucosidase, Domain 2"/>
    <property type="match status" value="1"/>
</dbReference>
<dbReference type="Pfam" id="PF00128">
    <property type="entry name" value="Alpha-amylase"/>
    <property type="match status" value="1"/>
</dbReference>
<dbReference type="InterPro" id="IPR006047">
    <property type="entry name" value="GH13_cat_dom"/>
</dbReference>
<name>A0AAJ1Y9X1_SERFO</name>
<evidence type="ECO:0000256" key="1">
    <source>
        <dbReference type="ARBA" id="ARBA00008061"/>
    </source>
</evidence>
<accession>A0AAJ1Y9X1</accession>
<proteinExistence type="inferred from homology"/>
<evidence type="ECO:0000313" key="3">
    <source>
        <dbReference type="EMBL" id="MDQ9125742.1"/>
    </source>
</evidence>
<reference evidence="3" key="1">
    <citation type="submission" date="2023-08" db="EMBL/GenBank/DDBJ databases">
        <title>The Comparative Genomic Analysis of Yersiniaceae from Polar Regions.</title>
        <authorList>
            <person name="Goncharov A."/>
            <person name="Aslanov B."/>
            <person name="Kolodzhieva V."/>
            <person name="Azarov D."/>
            <person name="Mochov A."/>
            <person name="Lebedeva E."/>
        </authorList>
    </citation>
    <scope>NUCLEOTIDE SEQUENCE</scope>
    <source>
        <strain evidence="3">Vf</strain>
    </source>
</reference>
<sequence>MTDQAWWREAVFYQVYLPSFQDGNGDGIGDLHGLIDRLDYLQELGIGGLWITPFYPSPLVDNGYDISDYLNIAPQYGTLAVFERLIAEAHRRNIRVIIDMVLNHVSTEHPWFKDALNNPHSQYRDYFIFTRQPNNWQSFFGGSAWEPEATGGEYYYHKFAIEQADLNWANPAVAELAKGVLDFWQALGVDGFRLDVINFLSCSTQRTDNPTLENGEQQHLYDINQPGIESCLADLIAHARAKSPCFIVGEVGSDKLEELARYKSADLCDVVFNFNLGSLPAFDLPQIVEQLKLMNDLPGNVPTLFFSSHDMPRMISRFGEFAGNIARARAVACLQLMAHGVPFIYNGEELGMQDYVATEAGAIYDIQGRTQYQQKLAACGNPEEAFQFALIKSRDNSRSPMQWSAAPFAGFSTHQPWMPVNENYRQINVAAAQNACHSLWHDYQQLIALRAHYPVFHYGVYEQLRQVKDTLIFSRRYRQQRATVTINFAGNYLLQVPPHGKVLFDTRTVPGQLTHNDIVIFIEDSND</sequence>
<comment type="similarity">
    <text evidence="1">Belongs to the glycosyl hydrolase 13 family.</text>
</comment>
<dbReference type="AlphaFoldDB" id="A0AAJ1Y9X1"/>
<dbReference type="InterPro" id="IPR017853">
    <property type="entry name" value="GH"/>
</dbReference>
<dbReference type="EMBL" id="JAVIGA010000003">
    <property type="protein sequence ID" value="MDQ9125742.1"/>
    <property type="molecule type" value="Genomic_DNA"/>
</dbReference>
<protein>
    <submittedName>
        <fullName evidence="3">Alpha-glucosidase</fullName>
    </submittedName>
</protein>
<dbReference type="RefSeq" id="WP_309046773.1">
    <property type="nucleotide sequence ID" value="NZ_JAVIGA010000003.1"/>
</dbReference>
<dbReference type="InterPro" id="IPR045857">
    <property type="entry name" value="O16G_dom_2"/>
</dbReference>
<dbReference type="SUPFAM" id="SSF51445">
    <property type="entry name" value="(Trans)glycosidases"/>
    <property type="match status" value="1"/>
</dbReference>
<dbReference type="PANTHER" id="PTHR10357:SF179">
    <property type="entry name" value="NEUTRAL AND BASIC AMINO ACID TRANSPORT PROTEIN RBAT"/>
    <property type="match status" value="1"/>
</dbReference>
<organism evidence="3 4">
    <name type="scientific">Serratia fonticola</name>
    <dbReference type="NCBI Taxonomy" id="47917"/>
    <lineage>
        <taxon>Bacteria</taxon>
        <taxon>Pseudomonadati</taxon>
        <taxon>Pseudomonadota</taxon>
        <taxon>Gammaproteobacteria</taxon>
        <taxon>Enterobacterales</taxon>
        <taxon>Yersiniaceae</taxon>
        <taxon>Serratia</taxon>
    </lineage>
</organism>
<dbReference type="PANTHER" id="PTHR10357">
    <property type="entry name" value="ALPHA-AMYLASE FAMILY MEMBER"/>
    <property type="match status" value="1"/>
</dbReference>
<dbReference type="SMART" id="SM00642">
    <property type="entry name" value="Aamy"/>
    <property type="match status" value="1"/>
</dbReference>
<dbReference type="CDD" id="cd11333">
    <property type="entry name" value="AmyAc_SI_OligoGlu_DGase"/>
    <property type="match status" value="1"/>
</dbReference>
<dbReference type="Gene3D" id="3.20.20.80">
    <property type="entry name" value="Glycosidases"/>
    <property type="match status" value="1"/>
</dbReference>
<dbReference type="GO" id="GO:0004556">
    <property type="term" value="F:alpha-amylase activity"/>
    <property type="evidence" value="ECO:0007669"/>
    <property type="project" value="TreeGrafter"/>
</dbReference>
<comment type="caution">
    <text evidence="3">The sequence shown here is derived from an EMBL/GenBank/DDBJ whole genome shotgun (WGS) entry which is preliminary data.</text>
</comment>